<organism evidence="9 10">
    <name type="scientific">Halobium salinum</name>
    <dbReference type="NCBI Taxonomy" id="1364940"/>
    <lineage>
        <taxon>Archaea</taxon>
        <taxon>Methanobacteriati</taxon>
        <taxon>Methanobacteriota</taxon>
        <taxon>Stenosarchaea group</taxon>
        <taxon>Halobacteria</taxon>
        <taxon>Halobacteriales</taxon>
        <taxon>Haloferacaceae</taxon>
        <taxon>Halobium</taxon>
    </lineage>
</organism>
<dbReference type="SUPFAM" id="SSF82866">
    <property type="entry name" value="Multidrug efflux transporter AcrB transmembrane domain"/>
    <property type="match status" value="2"/>
</dbReference>
<dbReference type="GO" id="GO:0005886">
    <property type="term" value="C:plasma membrane"/>
    <property type="evidence" value="ECO:0007669"/>
    <property type="project" value="UniProtKB-SubCell"/>
</dbReference>
<feature type="domain" description="SSD" evidence="8">
    <location>
        <begin position="677"/>
        <end position="838"/>
    </location>
</feature>
<evidence type="ECO:0000256" key="2">
    <source>
        <dbReference type="ARBA" id="ARBA00022475"/>
    </source>
</evidence>
<accession>A0ABD5PAT4</accession>
<keyword evidence="3 7" id="KW-0812">Transmembrane</keyword>
<feature type="transmembrane region" description="Helical" evidence="7">
    <location>
        <begin position="813"/>
        <end position="840"/>
    </location>
</feature>
<feature type="compositionally biased region" description="Gly residues" evidence="6">
    <location>
        <begin position="544"/>
        <end position="559"/>
    </location>
</feature>
<evidence type="ECO:0000313" key="9">
    <source>
        <dbReference type="EMBL" id="MFC4357916.1"/>
    </source>
</evidence>
<name>A0ABD5PAT4_9EURY</name>
<keyword evidence="10" id="KW-1185">Reference proteome</keyword>
<reference evidence="9 10" key="1">
    <citation type="journal article" date="2019" name="Int. J. Syst. Evol. Microbiol.">
        <title>The Global Catalogue of Microorganisms (GCM) 10K type strain sequencing project: providing services to taxonomists for standard genome sequencing and annotation.</title>
        <authorList>
            <consortium name="The Broad Institute Genomics Platform"/>
            <consortium name="The Broad Institute Genome Sequencing Center for Infectious Disease"/>
            <person name="Wu L."/>
            <person name="Ma J."/>
        </authorList>
    </citation>
    <scope>NUCLEOTIDE SEQUENCE [LARGE SCALE GENOMIC DNA]</scope>
    <source>
        <strain evidence="9 10">CGMCC 1.12553</strain>
    </source>
</reference>
<feature type="transmembrane region" description="Helical" evidence="7">
    <location>
        <begin position="287"/>
        <end position="307"/>
    </location>
</feature>
<proteinExistence type="predicted"/>
<feature type="transmembrane region" description="Helical" evidence="7">
    <location>
        <begin position="20"/>
        <end position="39"/>
    </location>
</feature>
<feature type="transmembrane region" description="Helical" evidence="7">
    <location>
        <begin position="234"/>
        <end position="253"/>
    </location>
</feature>
<feature type="transmembrane region" description="Helical" evidence="7">
    <location>
        <begin position="364"/>
        <end position="386"/>
    </location>
</feature>
<dbReference type="PANTHER" id="PTHR33406:SF13">
    <property type="entry name" value="MEMBRANE PROTEIN YDFJ"/>
    <property type="match status" value="1"/>
</dbReference>
<dbReference type="PRINTS" id="PR00702">
    <property type="entry name" value="ACRIFLAVINRP"/>
</dbReference>
<dbReference type="PANTHER" id="PTHR33406">
    <property type="entry name" value="MEMBRANE PROTEIN MJ1562-RELATED"/>
    <property type="match status" value="1"/>
</dbReference>
<evidence type="ECO:0000256" key="7">
    <source>
        <dbReference type="SAM" id="Phobius"/>
    </source>
</evidence>
<feature type="transmembrane region" description="Helical" evidence="7">
    <location>
        <begin position="335"/>
        <end position="352"/>
    </location>
</feature>
<feature type="transmembrane region" description="Helical" evidence="7">
    <location>
        <begin position="787"/>
        <end position="807"/>
    </location>
</feature>
<feature type="transmembrane region" description="Helical" evidence="7">
    <location>
        <begin position="713"/>
        <end position="733"/>
    </location>
</feature>
<dbReference type="Proteomes" id="UP001595921">
    <property type="component" value="Unassembled WGS sequence"/>
</dbReference>
<keyword evidence="4 7" id="KW-1133">Transmembrane helix</keyword>
<evidence type="ECO:0000256" key="4">
    <source>
        <dbReference type="ARBA" id="ARBA00022989"/>
    </source>
</evidence>
<sequence>MRVETVVERVTALVVDRPGAVVAAFLAVTAVFAVGLGTVSTDAGTEGFTEDLPSTRAFEEVTERFSPPFEAESRSTQLVQQGPNVLSKPALLRMLESQERLADDPSFRVVGTSSAAGLVALTLDPEADTADEQVDAVEDATAEEVADAVREAAAIPGFRTLVSDDFNAESATATATVGVVEHDLPGEAPGVGNDAEDPLTPIQLRATALVTPDIVVFGSGVLGAEFGTVIGDSLLVVVPAAVVLIVVFLVYAYRDPVDLLLGTGALAMTLVWTVGFLGLAGIAFSQLLIAVPPLLLAVGIDFGIHAVNRYREERAGGEHPDSGVVGAMTVAERQLLVAFGIVTGTTVIGFAANATSAIGPIRDFGLVSAVGITFTFLVFGVFLPAAKVWVDERRVRYGLPTWGTTPLGKEGSALGAVLPVGVAIAARAPTLFLALVLVSTAGIAAYGTGVDTAFSQEDFLPPAETPAYLRDLPEPFRPSEYTATRTIDLLEGRFETAQDDTVTLLVEGRLDEPYALPSIERAGRDPPDSFVREGRNDRGSPDASGGGRGGGDGGSGGPGDGRDEGRGAVDRSVADVIRGAAAADPGFAAVVAESDLDGDGLPDENVRETYDALMASPAGDEARRFLTDDYRYARVEYQVKSDAPQDRAALDAVAVAERHRLPATATGELVVFKAVSDLIFASAVESLVIALALTAVFLVLVYRVTAGRGSLGVVNLVPILVSIACIAGTMRYFGVPFNALTATVLSVALGLGIDYSAHLVHRFADEFDARDDALAALSATARGTGGALTASVLTTAAGVGTLTLALTPILGQFGLVVAVSVVYSYLASLVVTPSAVMVWARLTGARGRPRTASATTGADGPVGGPTPTPEGGVTER</sequence>
<dbReference type="PROSITE" id="PS50156">
    <property type="entry name" value="SSD"/>
    <property type="match status" value="2"/>
</dbReference>
<dbReference type="InterPro" id="IPR004869">
    <property type="entry name" value="MMPL_dom"/>
</dbReference>
<comment type="caution">
    <text evidence="9">The sequence shown here is derived from an EMBL/GenBank/DDBJ whole genome shotgun (WGS) entry which is preliminary data.</text>
</comment>
<evidence type="ECO:0000256" key="1">
    <source>
        <dbReference type="ARBA" id="ARBA00004651"/>
    </source>
</evidence>
<gene>
    <name evidence="9" type="ORF">ACFO0N_08130</name>
</gene>
<feature type="region of interest" description="Disordered" evidence="6">
    <location>
        <begin position="849"/>
        <end position="876"/>
    </location>
</feature>
<dbReference type="EMBL" id="JBHSDS010000005">
    <property type="protein sequence ID" value="MFC4357916.1"/>
    <property type="molecule type" value="Genomic_DNA"/>
</dbReference>
<dbReference type="RefSeq" id="WP_267624646.1">
    <property type="nucleotide sequence ID" value="NZ_JAODIW010000009.1"/>
</dbReference>
<feature type="region of interest" description="Disordered" evidence="6">
    <location>
        <begin position="516"/>
        <end position="567"/>
    </location>
</feature>
<feature type="transmembrane region" description="Helical" evidence="7">
    <location>
        <begin position="259"/>
        <end position="280"/>
    </location>
</feature>
<evidence type="ECO:0000259" key="8">
    <source>
        <dbReference type="PROSITE" id="PS50156"/>
    </source>
</evidence>
<keyword evidence="2" id="KW-1003">Cell membrane</keyword>
<dbReference type="InterPro" id="IPR001036">
    <property type="entry name" value="Acrflvin-R"/>
</dbReference>
<feature type="transmembrane region" description="Helical" evidence="7">
    <location>
        <begin position="739"/>
        <end position="760"/>
    </location>
</feature>
<evidence type="ECO:0000256" key="5">
    <source>
        <dbReference type="ARBA" id="ARBA00023136"/>
    </source>
</evidence>
<keyword evidence="5 7" id="KW-0472">Membrane</keyword>
<evidence type="ECO:0000313" key="10">
    <source>
        <dbReference type="Proteomes" id="UP001595921"/>
    </source>
</evidence>
<dbReference type="InterPro" id="IPR000731">
    <property type="entry name" value="SSD"/>
</dbReference>
<dbReference type="InterPro" id="IPR050545">
    <property type="entry name" value="Mycobact_MmpL"/>
</dbReference>
<evidence type="ECO:0000256" key="3">
    <source>
        <dbReference type="ARBA" id="ARBA00022692"/>
    </source>
</evidence>
<feature type="transmembrane region" description="Helical" evidence="7">
    <location>
        <begin position="678"/>
        <end position="701"/>
    </location>
</feature>
<feature type="compositionally biased region" description="Basic and acidic residues" evidence="6">
    <location>
        <begin position="521"/>
        <end position="540"/>
    </location>
</feature>
<dbReference type="Pfam" id="PF03176">
    <property type="entry name" value="MMPL"/>
    <property type="match status" value="2"/>
</dbReference>
<feature type="domain" description="SSD" evidence="8">
    <location>
        <begin position="260"/>
        <end position="389"/>
    </location>
</feature>
<comment type="subcellular location">
    <subcellularLocation>
        <location evidence="1">Cell membrane</location>
        <topology evidence="1">Multi-pass membrane protein</topology>
    </subcellularLocation>
</comment>
<dbReference type="Gene3D" id="1.20.1640.10">
    <property type="entry name" value="Multidrug efflux transporter AcrB transmembrane domain"/>
    <property type="match status" value="2"/>
</dbReference>
<protein>
    <submittedName>
        <fullName evidence="9">RND family transporter</fullName>
    </submittedName>
</protein>
<dbReference type="AlphaFoldDB" id="A0ABD5PAT4"/>
<evidence type="ECO:0000256" key="6">
    <source>
        <dbReference type="SAM" id="MobiDB-lite"/>
    </source>
</evidence>